<feature type="transmembrane region" description="Helical" evidence="2">
    <location>
        <begin position="128"/>
        <end position="155"/>
    </location>
</feature>
<dbReference type="OrthoDB" id="4829830at2"/>
<feature type="transmembrane region" description="Helical" evidence="2">
    <location>
        <begin position="243"/>
        <end position="273"/>
    </location>
</feature>
<organism evidence="3 4">
    <name type="scientific">Nocardioides szechwanensis</name>
    <dbReference type="NCBI Taxonomy" id="1005944"/>
    <lineage>
        <taxon>Bacteria</taxon>
        <taxon>Bacillati</taxon>
        <taxon>Actinomycetota</taxon>
        <taxon>Actinomycetes</taxon>
        <taxon>Propionibacteriales</taxon>
        <taxon>Nocardioidaceae</taxon>
        <taxon>Nocardioides</taxon>
    </lineage>
</organism>
<dbReference type="EMBL" id="FNIC01000002">
    <property type="protein sequence ID" value="SDN14971.1"/>
    <property type="molecule type" value="Genomic_DNA"/>
</dbReference>
<keyword evidence="2" id="KW-0472">Membrane</keyword>
<feature type="transmembrane region" description="Helical" evidence="2">
    <location>
        <begin position="181"/>
        <end position="209"/>
    </location>
</feature>
<evidence type="ECO:0000256" key="1">
    <source>
        <dbReference type="SAM" id="MobiDB-lite"/>
    </source>
</evidence>
<keyword evidence="2" id="KW-1133">Transmembrane helix</keyword>
<evidence type="ECO:0000313" key="4">
    <source>
        <dbReference type="Proteomes" id="UP000199004"/>
    </source>
</evidence>
<dbReference type="InterPro" id="IPR010380">
    <property type="entry name" value="DUF975"/>
</dbReference>
<dbReference type="PANTHER" id="PTHR40076:SF1">
    <property type="entry name" value="MEMBRANE PROTEIN"/>
    <property type="match status" value="1"/>
</dbReference>
<reference evidence="3 4" key="1">
    <citation type="submission" date="2016-10" db="EMBL/GenBank/DDBJ databases">
        <authorList>
            <person name="de Groot N.N."/>
        </authorList>
    </citation>
    <scope>NUCLEOTIDE SEQUENCE [LARGE SCALE GENOMIC DNA]</scope>
    <source>
        <strain evidence="3 4">CGMCC 1.11147</strain>
    </source>
</reference>
<feature type="compositionally biased region" description="Pro residues" evidence="1">
    <location>
        <begin position="8"/>
        <end position="50"/>
    </location>
</feature>
<keyword evidence="4" id="KW-1185">Reference proteome</keyword>
<feature type="region of interest" description="Disordered" evidence="1">
    <location>
        <begin position="1"/>
        <end position="58"/>
    </location>
</feature>
<dbReference type="Proteomes" id="UP000199004">
    <property type="component" value="Unassembled WGS sequence"/>
</dbReference>
<name>A0A1G9Z2J6_9ACTN</name>
<keyword evidence="2" id="KW-0812">Transmembrane</keyword>
<accession>A0A1G9Z2J6</accession>
<sequence length="289" mass="29269">MSNYGPPGGTPPEPPMGGDGTPPPPPPPPPPAGGYGAPPPAGGYNAPPPGGYGAPPQGGSGWDVGSALSYGWNKFQANVGQIIVASLALLVAMAVLGGIGFGILAALSSDYECRFEDDGDYVCDGGTGFFLGLILYGLIIALIMIAAQVIGAGLIRASLDITEGKPFLTSTVFKFDKMGSVIVTSLIIAAATFVGTILCYLPGLIVGFFTSYSLYFVMDKGLAPVDAIKASVNLVKDNIGTALIWYIVGGLVAGAGAIACGVGLLVTIPIFLIGTAFTYKHLTGQPVAP</sequence>
<dbReference type="PANTHER" id="PTHR40076">
    <property type="entry name" value="MEMBRANE PROTEIN-RELATED"/>
    <property type="match status" value="1"/>
</dbReference>
<proteinExistence type="predicted"/>
<protein>
    <submittedName>
        <fullName evidence="3">Uncharacterized membrane protein</fullName>
    </submittedName>
</protein>
<dbReference type="SUPFAM" id="SSF101447">
    <property type="entry name" value="Formin homology 2 domain (FH2 domain)"/>
    <property type="match status" value="1"/>
</dbReference>
<feature type="transmembrane region" description="Helical" evidence="2">
    <location>
        <begin position="82"/>
        <end position="108"/>
    </location>
</feature>
<evidence type="ECO:0000256" key="2">
    <source>
        <dbReference type="SAM" id="Phobius"/>
    </source>
</evidence>
<dbReference type="STRING" id="1005944.SAMN05192576_1567"/>
<dbReference type="RefSeq" id="WP_091023473.1">
    <property type="nucleotide sequence ID" value="NZ_BKAE01000007.1"/>
</dbReference>
<evidence type="ECO:0000313" key="3">
    <source>
        <dbReference type="EMBL" id="SDN14971.1"/>
    </source>
</evidence>
<gene>
    <name evidence="3" type="ORF">SAMN05192576_1567</name>
</gene>
<dbReference type="AlphaFoldDB" id="A0A1G9Z2J6"/>